<feature type="transmembrane region" description="Helical" evidence="2">
    <location>
        <begin position="27"/>
        <end position="49"/>
    </location>
</feature>
<dbReference type="KEGG" id="vg:16512746"/>
<gene>
    <name evidence="3" type="ORF">pdul_cds_325</name>
</gene>
<organism evidence="3 4">
    <name type="scientific">Pandoravirus dulcis</name>
    <dbReference type="NCBI Taxonomy" id="1349409"/>
    <lineage>
        <taxon>Viruses</taxon>
        <taxon>Pandoravirus</taxon>
    </lineage>
</organism>
<dbReference type="Gene3D" id="3.90.1720.10">
    <property type="entry name" value="endopeptidase domain like (from Nostoc punctiforme)"/>
    <property type="match status" value="1"/>
</dbReference>
<evidence type="ECO:0000256" key="1">
    <source>
        <dbReference type="SAM" id="MobiDB-lite"/>
    </source>
</evidence>
<keyword evidence="2" id="KW-0472">Membrane</keyword>
<protein>
    <recommendedName>
        <fullName evidence="5">Endopeptidase incomplete domain containing protein</fullName>
    </recommendedName>
</protein>
<feature type="region of interest" description="Disordered" evidence="1">
    <location>
        <begin position="1"/>
        <end position="21"/>
    </location>
</feature>
<name>S4VWM7_9VIRU</name>
<dbReference type="RefSeq" id="YP_008319003.1">
    <property type="nucleotide sequence ID" value="NC_021858.1"/>
</dbReference>
<keyword evidence="2" id="KW-1133">Transmembrane helix</keyword>
<dbReference type="SUPFAM" id="SSF54001">
    <property type="entry name" value="Cysteine proteinases"/>
    <property type="match status" value="1"/>
</dbReference>
<reference evidence="3 4" key="1">
    <citation type="journal article" date="2013" name="Science">
        <title>Pandoraviruses: amoeba viruses with genomes up to 2.5 Mb reaching that of parasitic eukaryotes.</title>
        <authorList>
            <person name="Philippe N."/>
            <person name="Legendre M."/>
            <person name="Doutre G."/>
            <person name="Coute Y."/>
            <person name="Poirot O."/>
            <person name="Lescot M."/>
            <person name="Arslan D."/>
            <person name="Seltzer V."/>
            <person name="Bertaux L."/>
            <person name="Bruley C."/>
            <person name="Garin J."/>
            <person name="Claverie J.M."/>
            <person name="Abergel C."/>
        </authorList>
    </citation>
    <scope>NUCLEOTIDE SEQUENCE [LARGE SCALE GENOMIC DNA]</scope>
    <source>
        <strain evidence="3">Melbourne</strain>
    </source>
</reference>
<evidence type="ECO:0000256" key="2">
    <source>
        <dbReference type="SAM" id="Phobius"/>
    </source>
</evidence>
<sequence length="283" mass="31294">MNGDRQQQRQQQQSGDRESRRRRRRRITLCAVVALLVGVTVVALCAVRTRRYVTAAPEPRARRCTLTAHPFRTGDLVLTSNRNGRDGRGPQTLLDWAAPIKWITGSAFNHAAVAYVEPDTRQVLFWEINGSGTRLATVRDLTSGRPDHDVFVRGLSAPVDGALFERAMAAQWEHEFNFFAPAAVAARFLGRPRRDFYASSLLDRKAALESAPRVHDGAAPKRTCAHMVAELYHLVGVLDYAGGRRGVDPAAVCAGDFAKPVIDRRVLPLAAGYAFGPLVRLDW</sequence>
<dbReference type="InterPro" id="IPR038765">
    <property type="entry name" value="Papain-like_cys_pep_sf"/>
</dbReference>
<evidence type="ECO:0000313" key="4">
    <source>
        <dbReference type="Proteomes" id="UP000201566"/>
    </source>
</evidence>
<evidence type="ECO:0000313" key="3">
    <source>
        <dbReference type="EMBL" id="AGO82334.1"/>
    </source>
</evidence>
<proteinExistence type="predicted"/>
<feature type="compositionally biased region" description="Low complexity" evidence="1">
    <location>
        <begin position="1"/>
        <end position="14"/>
    </location>
</feature>
<dbReference type="GeneID" id="16512746"/>
<accession>S4VWM7</accession>
<keyword evidence="2" id="KW-0812">Transmembrane</keyword>
<dbReference type="EMBL" id="KC977570">
    <property type="protein sequence ID" value="AGO82334.1"/>
    <property type="molecule type" value="Genomic_DNA"/>
</dbReference>
<dbReference type="Proteomes" id="UP000201566">
    <property type="component" value="Segment"/>
</dbReference>
<evidence type="ECO:0008006" key="5">
    <source>
        <dbReference type="Google" id="ProtNLM"/>
    </source>
</evidence>